<feature type="non-terminal residue" evidence="1">
    <location>
        <position position="1"/>
    </location>
</feature>
<gene>
    <name evidence="1" type="ORF">JBS370_LOCUS35656</name>
</gene>
<dbReference type="EMBL" id="CAJOBD010012733">
    <property type="protein sequence ID" value="CAF4183814.1"/>
    <property type="molecule type" value="Genomic_DNA"/>
</dbReference>
<comment type="caution">
    <text evidence="1">The sequence shown here is derived from an EMBL/GenBank/DDBJ whole genome shotgun (WGS) entry which is preliminary data.</text>
</comment>
<accession>A0A820AYF6</accession>
<organism evidence="1 2">
    <name type="scientific">Rotaria sordida</name>
    <dbReference type="NCBI Taxonomy" id="392033"/>
    <lineage>
        <taxon>Eukaryota</taxon>
        <taxon>Metazoa</taxon>
        <taxon>Spiralia</taxon>
        <taxon>Gnathifera</taxon>
        <taxon>Rotifera</taxon>
        <taxon>Eurotatoria</taxon>
        <taxon>Bdelloidea</taxon>
        <taxon>Philodinida</taxon>
        <taxon>Philodinidae</taxon>
        <taxon>Rotaria</taxon>
    </lineage>
</organism>
<name>A0A820AYF6_9BILA</name>
<reference evidence="1" key="1">
    <citation type="submission" date="2021-02" db="EMBL/GenBank/DDBJ databases">
        <authorList>
            <person name="Nowell W R."/>
        </authorList>
    </citation>
    <scope>NUCLEOTIDE SEQUENCE</scope>
</reference>
<evidence type="ECO:0000313" key="2">
    <source>
        <dbReference type="Proteomes" id="UP000663836"/>
    </source>
</evidence>
<sequence>MTNIVHGLPVSNSINNIQLKEEAAENVLCTEPTPDNCQSRLRLAKLLDNNIFKLTSYDGFFNSTIEQINQRIDQLLVGTSNNLPINQIPITQSTILAVEKLNAKYAG</sequence>
<protein>
    <submittedName>
        <fullName evidence="1">Uncharacterized protein</fullName>
    </submittedName>
</protein>
<dbReference type="Proteomes" id="UP000663836">
    <property type="component" value="Unassembled WGS sequence"/>
</dbReference>
<evidence type="ECO:0000313" key="1">
    <source>
        <dbReference type="EMBL" id="CAF4183814.1"/>
    </source>
</evidence>
<dbReference type="AlphaFoldDB" id="A0A820AYF6"/>
<proteinExistence type="predicted"/>